<dbReference type="EMBL" id="JAAAIN010001482">
    <property type="protein sequence ID" value="KAG0302697.1"/>
    <property type="molecule type" value="Genomic_DNA"/>
</dbReference>
<reference evidence="3" key="1">
    <citation type="journal article" date="2020" name="Fungal Divers.">
        <title>Resolving the Mortierellaceae phylogeny through synthesis of multi-gene phylogenetics and phylogenomics.</title>
        <authorList>
            <person name="Vandepol N."/>
            <person name="Liber J."/>
            <person name="Desiro A."/>
            <person name="Na H."/>
            <person name="Kennedy M."/>
            <person name="Barry K."/>
            <person name="Grigoriev I.V."/>
            <person name="Miller A.N."/>
            <person name="O'Donnell K."/>
            <person name="Stajich J.E."/>
            <person name="Bonito G."/>
        </authorList>
    </citation>
    <scope>NUCLEOTIDE SEQUENCE</scope>
    <source>
        <strain evidence="3">NVP60</strain>
    </source>
</reference>
<dbReference type="AlphaFoldDB" id="A0A9P6QZW9"/>
<dbReference type="Proteomes" id="UP000823405">
    <property type="component" value="Unassembled WGS sequence"/>
</dbReference>
<proteinExistence type="predicted"/>
<gene>
    <name evidence="3" type="ORF">BGZ97_002217</name>
</gene>
<protein>
    <submittedName>
        <fullName evidence="3">Uncharacterized protein</fullName>
    </submittedName>
</protein>
<evidence type="ECO:0000256" key="1">
    <source>
        <dbReference type="SAM" id="Coils"/>
    </source>
</evidence>
<organism evidence="3 4">
    <name type="scientific">Linnemannia gamsii</name>
    <dbReference type="NCBI Taxonomy" id="64522"/>
    <lineage>
        <taxon>Eukaryota</taxon>
        <taxon>Fungi</taxon>
        <taxon>Fungi incertae sedis</taxon>
        <taxon>Mucoromycota</taxon>
        <taxon>Mortierellomycotina</taxon>
        <taxon>Mortierellomycetes</taxon>
        <taxon>Mortierellales</taxon>
        <taxon>Mortierellaceae</taxon>
        <taxon>Linnemannia</taxon>
    </lineage>
</organism>
<keyword evidence="4" id="KW-1185">Reference proteome</keyword>
<evidence type="ECO:0000313" key="4">
    <source>
        <dbReference type="Proteomes" id="UP000823405"/>
    </source>
</evidence>
<dbReference type="OrthoDB" id="2448667at2759"/>
<sequence>MANTETTSLEDFFQGHKQVFYQSQMLLQQLQQRQRQQKTHEYSPGEQNKDPAEEQALPEGDDDGETDSQRTAWSQLGIDSPMNQSSSTLADADTPITTVIYMTDSDFGDGDEGDVLEHLVQQLQSEVKGTRATVSELETKLNLAEHSNRRIVEELKMLLAE</sequence>
<evidence type="ECO:0000313" key="3">
    <source>
        <dbReference type="EMBL" id="KAG0302697.1"/>
    </source>
</evidence>
<comment type="caution">
    <text evidence="3">The sequence shown here is derived from an EMBL/GenBank/DDBJ whole genome shotgun (WGS) entry which is preliminary data.</text>
</comment>
<feature type="region of interest" description="Disordered" evidence="2">
    <location>
        <begin position="31"/>
        <end position="93"/>
    </location>
</feature>
<name>A0A9P6QZW9_9FUNG</name>
<accession>A0A9P6QZW9</accession>
<feature type="compositionally biased region" description="Basic and acidic residues" evidence="2">
    <location>
        <begin position="38"/>
        <end position="52"/>
    </location>
</feature>
<feature type="coiled-coil region" evidence="1">
    <location>
        <begin position="120"/>
        <end position="154"/>
    </location>
</feature>
<evidence type="ECO:0000256" key="2">
    <source>
        <dbReference type="SAM" id="MobiDB-lite"/>
    </source>
</evidence>
<keyword evidence="1" id="KW-0175">Coiled coil</keyword>